<evidence type="ECO:0000313" key="2">
    <source>
        <dbReference type="EMBL" id="WZW87033.1"/>
    </source>
</evidence>
<protein>
    <submittedName>
        <fullName evidence="2">Phage baseplate protein</fullName>
    </submittedName>
</protein>
<dbReference type="Pfam" id="PF21821">
    <property type="entry name" value="Dit_like"/>
    <property type="match status" value="1"/>
</dbReference>
<sequence>MFESILNLNNSFGMISGDSGSFSFDVVTMESHTSSLRVTENPIETGSNISDHAVLEPKEITINGVMVAYNKPPSFSSGSLGLSFPEFSLPFDVSPVFDKALDVANDFTGSLMSGASGQAINIAAEFLPNFQTPLADFSGGDRVKNAFDNLLSLQRSGTPVTLTTYSKQYENMMITSISFDQDKEFSGEFSITLREIFIVESKIGSGLIVPDTDMPSQVSKVNLGNTTLKPVQEESVLKVLRG</sequence>
<dbReference type="EMBL" id="CP150637">
    <property type="protein sequence ID" value="WZW87033.1"/>
    <property type="molecule type" value="Genomic_DNA"/>
</dbReference>
<evidence type="ECO:0000259" key="1">
    <source>
        <dbReference type="Pfam" id="PF21821"/>
    </source>
</evidence>
<reference evidence="2 3" key="1">
    <citation type="submission" date="2024-03" db="EMBL/GenBank/DDBJ databases">
        <title>Complete Genome Sequence and Annotation of Ignatzschineria larvae DSM 13226.</title>
        <authorList>
            <person name="Cantrell E."/>
            <person name="Burcham Z.M."/>
        </authorList>
    </citation>
    <scope>NUCLEOTIDE SEQUENCE [LARGE SCALE GENOMIC DNA]</scope>
    <source>
        <strain evidence="2 3">DSM 13226</strain>
    </source>
</reference>
<evidence type="ECO:0000313" key="3">
    <source>
        <dbReference type="Proteomes" id="UP001449178"/>
    </source>
</evidence>
<gene>
    <name evidence="2" type="ORF">WMO13_06515</name>
</gene>
<dbReference type="InterPro" id="IPR048494">
    <property type="entry name" value="Dit-like_N"/>
</dbReference>
<dbReference type="RefSeq" id="WP_051396132.1">
    <property type="nucleotide sequence ID" value="NZ_AZOD01000009.1"/>
</dbReference>
<proteinExistence type="predicted"/>
<name>A0ABZ3BZ46_9GAMM</name>
<accession>A0ABZ3BZ46</accession>
<feature type="domain" description="Dit-like phage tail protein N-terminal" evidence="1">
    <location>
        <begin position="24"/>
        <end position="202"/>
    </location>
</feature>
<dbReference type="Proteomes" id="UP001449178">
    <property type="component" value="Chromosome"/>
</dbReference>
<organism evidence="2 3">
    <name type="scientific">Ignatzschineria larvae DSM 13226</name>
    <dbReference type="NCBI Taxonomy" id="1111732"/>
    <lineage>
        <taxon>Bacteria</taxon>
        <taxon>Pseudomonadati</taxon>
        <taxon>Pseudomonadota</taxon>
        <taxon>Gammaproteobacteria</taxon>
        <taxon>Cardiobacteriales</taxon>
        <taxon>Ignatzschineriaceae</taxon>
        <taxon>Ignatzschineria</taxon>
    </lineage>
</organism>
<keyword evidence="3" id="KW-1185">Reference proteome</keyword>